<dbReference type="GO" id="GO:0140911">
    <property type="term" value="F:pore-forming activity"/>
    <property type="evidence" value="ECO:0007669"/>
    <property type="project" value="InterPro"/>
</dbReference>
<feature type="transmembrane region" description="Helical" evidence="8">
    <location>
        <begin position="169"/>
        <end position="188"/>
    </location>
</feature>
<evidence type="ECO:0000256" key="2">
    <source>
        <dbReference type="ARBA" id="ARBA00008488"/>
    </source>
</evidence>
<name>A0A8J7M3C5_9BACT</name>
<keyword evidence="5 8" id="KW-1133">Transmembrane helix</keyword>
<sequence length="222" mass="24769">MKNSDLEGRLVYYSEAEELVNRLTHGAGALLSLIGVTFLIVMAAGQHDGYRVVSACIYGGAMVTFYCLSTAYHSVRRPHVRYVFRILDHASIYLMIAGSYTPFALVSMRGPWGWSLFGTVWGLGTVGAILKIYNTHRLRVVGPLLYIALGWIVVIAWKPLSAALATNGLTLLFAGGVAYTFGVIFYLWDRLPFNHAIWHFFVLTGSACHFFAIFYYVTPRLI</sequence>
<dbReference type="InterPro" id="IPR005744">
    <property type="entry name" value="Hy-lIII"/>
</dbReference>
<dbReference type="InterPro" id="IPR004254">
    <property type="entry name" value="AdipoR/HlyIII-related"/>
</dbReference>
<dbReference type="InterPro" id="IPR016064">
    <property type="entry name" value="NAD/diacylglycerol_kinase_sf"/>
</dbReference>
<dbReference type="Pfam" id="PF03006">
    <property type="entry name" value="HlyIII"/>
    <property type="match status" value="1"/>
</dbReference>
<keyword evidence="6 8" id="KW-0472">Membrane</keyword>
<dbReference type="PANTHER" id="PTHR20855:SF3">
    <property type="entry name" value="LD03007P"/>
    <property type="match status" value="1"/>
</dbReference>
<comment type="caution">
    <text evidence="9">The sequence shown here is derived from an EMBL/GenBank/DDBJ whole genome shotgun (WGS) entry which is preliminary data.</text>
</comment>
<keyword evidence="4 8" id="KW-0812">Transmembrane</keyword>
<keyword evidence="3" id="KW-1003">Cell membrane</keyword>
<feature type="binding site" evidence="7">
    <location>
        <position position="195"/>
    </location>
    <ligand>
        <name>Zn(2+)</name>
        <dbReference type="ChEBI" id="CHEBI:29105"/>
    </ligand>
</feature>
<evidence type="ECO:0000256" key="7">
    <source>
        <dbReference type="PIRSR" id="PIRSR604254-1"/>
    </source>
</evidence>
<dbReference type="GO" id="GO:0005886">
    <property type="term" value="C:plasma membrane"/>
    <property type="evidence" value="ECO:0007669"/>
    <property type="project" value="UniProtKB-SubCell"/>
</dbReference>
<evidence type="ECO:0000256" key="6">
    <source>
        <dbReference type="ARBA" id="ARBA00023136"/>
    </source>
</evidence>
<evidence type="ECO:0000256" key="8">
    <source>
        <dbReference type="SAM" id="Phobius"/>
    </source>
</evidence>
<dbReference type="RefSeq" id="WP_199387089.1">
    <property type="nucleotide sequence ID" value="NZ_JAEMHM010000034.1"/>
</dbReference>
<keyword evidence="10" id="KW-1185">Reference proteome</keyword>
<evidence type="ECO:0000256" key="4">
    <source>
        <dbReference type="ARBA" id="ARBA00022692"/>
    </source>
</evidence>
<feature type="binding site" evidence="7">
    <location>
        <position position="73"/>
    </location>
    <ligand>
        <name>Zn(2+)</name>
        <dbReference type="ChEBI" id="CHEBI:29105"/>
    </ligand>
</feature>
<feature type="transmembrane region" description="Helical" evidence="8">
    <location>
        <begin position="90"/>
        <end position="108"/>
    </location>
</feature>
<keyword evidence="7" id="KW-0862">Zinc</keyword>
<evidence type="ECO:0000256" key="5">
    <source>
        <dbReference type="ARBA" id="ARBA00022989"/>
    </source>
</evidence>
<dbReference type="NCBIfam" id="TIGR01065">
    <property type="entry name" value="hlyIII"/>
    <property type="match status" value="1"/>
</dbReference>
<feature type="transmembrane region" description="Helical" evidence="8">
    <location>
        <begin position="114"/>
        <end position="133"/>
    </location>
</feature>
<feature type="transmembrane region" description="Helical" evidence="8">
    <location>
        <begin position="50"/>
        <end position="69"/>
    </location>
</feature>
<dbReference type="GO" id="GO:0046872">
    <property type="term" value="F:metal ion binding"/>
    <property type="evidence" value="ECO:0007669"/>
    <property type="project" value="UniProtKB-KW"/>
</dbReference>
<dbReference type="PANTHER" id="PTHR20855">
    <property type="entry name" value="ADIPOR/PROGESTIN RECEPTOR-RELATED"/>
    <property type="match status" value="1"/>
</dbReference>
<dbReference type="AlphaFoldDB" id="A0A8J7M3C5"/>
<dbReference type="EMBL" id="JAEMHM010000034">
    <property type="protein sequence ID" value="MBJ6727948.1"/>
    <property type="molecule type" value="Genomic_DNA"/>
</dbReference>
<organism evidence="9 10">
    <name type="scientific">Geomesophilobacter sediminis</name>
    <dbReference type="NCBI Taxonomy" id="2798584"/>
    <lineage>
        <taxon>Bacteria</taxon>
        <taxon>Pseudomonadati</taxon>
        <taxon>Thermodesulfobacteriota</taxon>
        <taxon>Desulfuromonadia</taxon>
        <taxon>Geobacterales</taxon>
        <taxon>Geobacteraceae</taxon>
        <taxon>Geomesophilobacter</taxon>
    </lineage>
</organism>
<evidence type="ECO:0000256" key="1">
    <source>
        <dbReference type="ARBA" id="ARBA00004651"/>
    </source>
</evidence>
<accession>A0A8J7M3C5</accession>
<feature type="transmembrane region" description="Helical" evidence="8">
    <location>
        <begin position="200"/>
        <end position="217"/>
    </location>
</feature>
<evidence type="ECO:0000313" key="10">
    <source>
        <dbReference type="Proteomes" id="UP000636888"/>
    </source>
</evidence>
<evidence type="ECO:0000256" key="3">
    <source>
        <dbReference type="ARBA" id="ARBA00022475"/>
    </source>
</evidence>
<comment type="subcellular location">
    <subcellularLocation>
        <location evidence="1">Cell membrane</location>
        <topology evidence="1">Multi-pass membrane protein</topology>
    </subcellularLocation>
</comment>
<feature type="transmembrane region" description="Helical" evidence="8">
    <location>
        <begin position="23"/>
        <end position="44"/>
    </location>
</feature>
<reference evidence="9" key="1">
    <citation type="submission" date="2020-12" db="EMBL/GenBank/DDBJ databases">
        <title>Geomonas sp. Red875, isolated from river sediment.</title>
        <authorList>
            <person name="Xu Z."/>
            <person name="Zhang Z."/>
            <person name="Masuda Y."/>
            <person name="Itoh H."/>
            <person name="Senoo K."/>
        </authorList>
    </citation>
    <scope>NUCLEOTIDE SEQUENCE</scope>
    <source>
        <strain evidence="9">Red875</strain>
    </source>
</reference>
<keyword evidence="7" id="KW-0479">Metal-binding</keyword>
<feature type="binding site" evidence="7">
    <location>
        <position position="199"/>
    </location>
    <ligand>
        <name>Zn(2+)</name>
        <dbReference type="ChEBI" id="CHEBI:29105"/>
    </ligand>
</feature>
<protein>
    <submittedName>
        <fullName evidence="9">Hemolysin III family protein</fullName>
    </submittedName>
</protein>
<dbReference type="Proteomes" id="UP000636888">
    <property type="component" value="Unassembled WGS sequence"/>
</dbReference>
<dbReference type="SUPFAM" id="SSF111331">
    <property type="entry name" value="NAD kinase/diacylglycerol kinase-like"/>
    <property type="match status" value="1"/>
</dbReference>
<proteinExistence type="inferred from homology"/>
<comment type="similarity">
    <text evidence="2">Belongs to the UPF0073 (Hly-III) family.</text>
</comment>
<evidence type="ECO:0000313" key="9">
    <source>
        <dbReference type="EMBL" id="MBJ6727948.1"/>
    </source>
</evidence>
<feature type="transmembrane region" description="Helical" evidence="8">
    <location>
        <begin position="140"/>
        <end position="157"/>
    </location>
</feature>
<gene>
    <name evidence="9" type="ORF">JFN93_24840</name>
</gene>